<dbReference type="EMBL" id="SDRB02000004">
    <property type="protein sequence ID" value="THG23994.1"/>
    <property type="molecule type" value="Genomic_DNA"/>
</dbReference>
<evidence type="ECO:0000313" key="2">
    <source>
        <dbReference type="EMBL" id="THG23994.1"/>
    </source>
</evidence>
<dbReference type="AlphaFoldDB" id="A0A4S4F4S5"/>
<evidence type="ECO:0000313" key="3">
    <source>
        <dbReference type="Proteomes" id="UP000306102"/>
    </source>
</evidence>
<organism evidence="2 3">
    <name type="scientific">Camellia sinensis var. sinensis</name>
    <name type="common">China tea</name>
    <dbReference type="NCBI Taxonomy" id="542762"/>
    <lineage>
        <taxon>Eukaryota</taxon>
        <taxon>Viridiplantae</taxon>
        <taxon>Streptophyta</taxon>
        <taxon>Embryophyta</taxon>
        <taxon>Tracheophyta</taxon>
        <taxon>Spermatophyta</taxon>
        <taxon>Magnoliopsida</taxon>
        <taxon>eudicotyledons</taxon>
        <taxon>Gunneridae</taxon>
        <taxon>Pentapetalae</taxon>
        <taxon>asterids</taxon>
        <taxon>Ericales</taxon>
        <taxon>Theaceae</taxon>
        <taxon>Camellia</taxon>
    </lineage>
</organism>
<protein>
    <submittedName>
        <fullName evidence="2">Uncharacterized protein</fullName>
    </submittedName>
</protein>
<name>A0A4S4F4S5_CAMSN</name>
<dbReference type="Proteomes" id="UP000306102">
    <property type="component" value="Unassembled WGS sequence"/>
</dbReference>
<gene>
    <name evidence="2" type="ORF">TEA_012966</name>
</gene>
<proteinExistence type="predicted"/>
<feature type="compositionally biased region" description="Basic and acidic residues" evidence="1">
    <location>
        <begin position="10"/>
        <end position="30"/>
    </location>
</feature>
<feature type="region of interest" description="Disordered" evidence="1">
    <location>
        <begin position="1"/>
        <end position="86"/>
    </location>
</feature>
<sequence length="392" mass="43065">MSAIQAKWANAKEKGIGVKVDDDDEYKPSDSENDSDDESLGSFYHKSHSGPLTPTPEEGMDPLGQEVGTQPLPPHNVQPEHEVTASSSVGKFAKLRGCGPTCGIQAHHIVDKDGKMLVPIPEQFRALVGDNASKLASKFGIEVQTQLLDLSVHRWKKVNAADKELMIQRLADNTIQTQAEHLSQPSVILLTPEELSVKVLKPRPGYVKGLGKRPSFSVNTTVAPVENSDYAKCQSLTNTIANGKVLDLAKFYKSIHYNSNMHEWISSKNQANYDNMIQTQAEYLSQTGAIPLSLEELLVKVLKLRSGYVKGLGMRPSFSMKTTVAPAESSDYVQRLEMQIAQQNEQIARFQKSEKKQISICGPSGTYHIEGDEGIGLDVTLDSKAANYENNV</sequence>
<accession>A0A4S4F4S5</accession>
<evidence type="ECO:0000256" key="1">
    <source>
        <dbReference type="SAM" id="MobiDB-lite"/>
    </source>
</evidence>
<reference evidence="2 3" key="1">
    <citation type="journal article" date="2018" name="Proc. Natl. Acad. Sci. U.S.A.">
        <title>Draft genome sequence of Camellia sinensis var. sinensis provides insights into the evolution of the tea genome and tea quality.</title>
        <authorList>
            <person name="Wei C."/>
            <person name="Yang H."/>
            <person name="Wang S."/>
            <person name="Zhao J."/>
            <person name="Liu C."/>
            <person name="Gao L."/>
            <person name="Xia E."/>
            <person name="Lu Y."/>
            <person name="Tai Y."/>
            <person name="She G."/>
            <person name="Sun J."/>
            <person name="Cao H."/>
            <person name="Tong W."/>
            <person name="Gao Q."/>
            <person name="Li Y."/>
            <person name="Deng W."/>
            <person name="Jiang X."/>
            <person name="Wang W."/>
            <person name="Chen Q."/>
            <person name="Zhang S."/>
            <person name="Li H."/>
            <person name="Wu J."/>
            <person name="Wang P."/>
            <person name="Li P."/>
            <person name="Shi C."/>
            <person name="Zheng F."/>
            <person name="Jian J."/>
            <person name="Huang B."/>
            <person name="Shan D."/>
            <person name="Shi M."/>
            <person name="Fang C."/>
            <person name="Yue Y."/>
            <person name="Li F."/>
            <person name="Li D."/>
            <person name="Wei S."/>
            <person name="Han B."/>
            <person name="Jiang C."/>
            <person name="Yin Y."/>
            <person name="Xia T."/>
            <person name="Zhang Z."/>
            <person name="Bennetzen J.L."/>
            <person name="Zhao S."/>
            <person name="Wan X."/>
        </authorList>
    </citation>
    <scope>NUCLEOTIDE SEQUENCE [LARGE SCALE GENOMIC DNA]</scope>
    <source>
        <strain evidence="3">cv. Shuchazao</strain>
        <tissue evidence="2">Leaf</tissue>
    </source>
</reference>
<keyword evidence="3" id="KW-1185">Reference proteome</keyword>
<comment type="caution">
    <text evidence="2">The sequence shown here is derived from an EMBL/GenBank/DDBJ whole genome shotgun (WGS) entry which is preliminary data.</text>
</comment>